<evidence type="ECO:0000256" key="7">
    <source>
        <dbReference type="ARBA" id="ARBA00023242"/>
    </source>
</evidence>
<organism evidence="13 14">
    <name type="scientific">Bombus terrestris</name>
    <name type="common">Buff-tailed bumblebee</name>
    <name type="synonym">Apis terrestris</name>
    <dbReference type="NCBI Taxonomy" id="30195"/>
    <lineage>
        <taxon>Eukaryota</taxon>
        <taxon>Metazoa</taxon>
        <taxon>Ecdysozoa</taxon>
        <taxon>Arthropoda</taxon>
        <taxon>Hexapoda</taxon>
        <taxon>Insecta</taxon>
        <taxon>Pterygota</taxon>
        <taxon>Neoptera</taxon>
        <taxon>Endopterygota</taxon>
        <taxon>Hymenoptera</taxon>
        <taxon>Apocrita</taxon>
        <taxon>Aculeata</taxon>
        <taxon>Apoidea</taxon>
        <taxon>Anthophila</taxon>
        <taxon>Apidae</taxon>
        <taxon>Bombus</taxon>
        <taxon>Bombus</taxon>
    </lineage>
</organism>
<keyword evidence="3" id="KW-0221">Differentiation</keyword>
<dbReference type="GO" id="GO:0016199">
    <property type="term" value="P:axon midline choice point recognition"/>
    <property type="evidence" value="ECO:0007669"/>
    <property type="project" value="UniProtKB-ARBA"/>
</dbReference>
<evidence type="ECO:0000256" key="8">
    <source>
        <dbReference type="ARBA" id="ARBA00037382"/>
    </source>
</evidence>
<dbReference type="GO" id="GO:0007464">
    <property type="term" value="P:R3/R4 cell fate commitment"/>
    <property type="evidence" value="ECO:0007669"/>
    <property type="project" value="UniProtKB-ARBA"/>
</dbReference>
<dbReference type="SUPFAM" id="SSF54695">
    <property type="entry name" value="POZ domain"/>
    <property type="match status" value="1"/>
</dbReference>
<dbReference type="SUPFAM" id="SSF57667">
    <property type="entry name" value="beta-beta-alpha zinc fingers"/>
    <property type="match status" value="1"/>
</dbReference>
<feature type="domain" description="BTB" evidence="11">
    <location>
        <begin position="32"/>
        <end position="97"/>
    </location>
</feature>
<dbReference type="InterPro" id="IPR000210">
    <property type="entry name" value="BTB/POZ_dom"/>
</dbReference>
<dbReference type="InterPro" id="IPR051095">
    <property type="entry name" value="Dros_DevTransReg"/>
</dbReference>
<feature type="compositionally biased region" description="Basic residues" evidence="10">
    <location>
        <begin position="193"/>
        <end position="202"/>
    </location>
</feature>
<feature type="domain" description="C2H2-type" evidence="12">
    <location>
        <begin position="455"/>
        <end position="482"/>
    </location>
</feature>
<evidence type="ECO:0000259" key="11">
    <source>
        <dbReference type="PROSITE" id="PS50097"/>
    </source>
</evidence>
<evidence type="ECO:0000256" key="2">
    <source>
        <dbReference type="ARBA" id="ARBA00022473"/>
    </source>
</evidence>
<keyword evidence="9" id="KW-0862">Zinc</keyword>
<dbReference type="Proteomes" id="UP000835206">
    <property type="component" value="Chromosome 9"/>
</dbReference>
<dbReference type="PANTHER" id="PTHR23110">
    <property type="entry name" value="BTB DOMAIN TRANSCRIPTION FACTOR"/>
    <property type="match status" value="1"/>
</dbReference>
<evidence type="ECO:0000256" key="10">
    <source>
        <dbReference type="SAM" id="MobiDB-lite"/>
    </source>
</evidence>
<keyword evidence="7" id="KW-0539">Nucleus</keyword>
<dbReference type="GO" id="GO:0035167">
    <property type="term" value="P:larval lymph gland hemopoiesis"/>
    <property type="evidence" value="ECO:0007669"/>
    <property type="project" value="UniProtKB-ARBA"/>
</dbReference>
<evidence type="ECO:0000259" key="12">
    <source>
        <dbReference type="PROSITE" id="PS50157"/>
    </source>
</evidence>
<evidence type="ECO:0000313" key="14">
    <source>
        <dbReference type="RefSeq" id="XP_048264643.1"/>
    </source>
</evidence>
<dbReference type="CDD" id="cd18315">
    <property type="entry name" value="BTB_POZ_BAB-like"/>
    <property type="match status" value="1"/>
</dbReference>
<dbReference type="Gene3D" id="3.30.710.10">
    <property type="entry name" value="Potassium Channel Kv1.1, Chain A"/>
    <property type="match status" value="1"/>
</dbReference>
<dbReference type="GeneID" id="100649963"/>
<keyword evidence="5" id="KW-0805">Transcription regulation</keyword>
<keyword evidence="4" id="KW-0524">Neurogenesis</keyword>
<name>A0A9C6S9U3_BOMTE</name>
<proteinExistence type="predicted"/>
<dbReference type="Pfam" id="PF00096">
    <property type="entry name" value="zf-C2H2"/>
    <property type="match status" value="2"/>
</dbReference>
<keyword evidence="2" id="KW-0217">Developmental protein</keyword>
<evidence type="ECO:0000256" key="4">
    <source>
        <dbReference type="ARBA" id="ARBA00022902"/>
    </source>
</evidence>
<comment type="subcellular location">
    <subcellularLocation>
        <location evidence="1">Nucleus</location>
    </subcellularLocation>
</comment>
<dbReference type="Pfam" id="PF00651">
    <property type="entry name" value="BTB"/>
    <property type="match status" value="1"/>
</dbReference>
<feature type="compositionally biased region" description="Basic and acidic residues" evidence="10">
    <location>
        <begin position="270"/>
        <end position="285"/>
    </location>
</feature>
<dbReference type="InterPro" id="IPR036236">
    <property type="entry name" value="Znf_C2H2_sf"/>
</dbReference>
<dbReference type="OrthoDB" id="407106at2759"/>
<dbReference type="SMART" id="SM00225">
    <property type="entry name" value="BTB"/>
    <property type="match status" value="1"/>
</dbReference>
<feature type="region of interest" description="Disordered" evidence="10">
    <location>
        <begin position="269"/>
        <end position="326"/>
    </location>
</feature>
<keyword evidence="6" id="KW-0804">Transcription</keyword>
<dbReference type="InterPro" id="IPR013087">
    <property type="entry name" value="Znf_C2H2_type"/>
</dbReference>
<dbReference type="FunFam" id="3.30.710.10:FF:000091">
    <property type="entry name" value="Lola, isoform F"/>
    <property type="match status" value="1"/>
</dbReference>
<accession>A0A9C6S9U3</accession>
<dbReference type="PROSITE" id="PS50157">
    <property type="entry name" value="ZINC_FINGER_C2H2_2"/>
    <property type="match status" value="2"/>
</dbReference>
<dbReference type="GO" id="GO:0048813">
    <property type="term" value="P:dendrite morphogenesis"/>
    <property type="evidence" value="ECO:0007669"/>
    <property type="project" value="UniProtKB-ARBA"/>
</dbReference>
<keyword evidence="9" id="KW-0479">Metal-binding</keyword>
<dbReference type="GO" id="GO:0045476">
    <property type="term" value="P:nurse cell apoptotic process"/>
    <property type="evidence" value="ECO:0007669"/>
    <property type="project" value="UniProtKB-ARBA"/>
</dbReference>
<evidence type="ECO:0000256" key="5">
    <source>
        <dbReference type="ARBA" id="ARBA00023015"/>
    </source>
</evidence>
<reference evidence="14" key="1">
    <citation type="submission" date="2025-08" db="UniProtKB">
        <authorList>
            <consortium name="RefSeq"/>
        </authorList>
    </citation>
    <scope>IDENTIFICATION</scope>
</reference>
<dbReference type="Gene3D" id="3.30.160.60">
    <property type="entry name" value="Classic Zinc Finger"/>
    <property type="match status" value="1"/>
</dbReference>
<feature type="compositionally biased region" description="Polar residues" evidence="10">
    <location>
        <begin position="117"/>
        <end position="149"/>
    </location>
</feature>
<dbReference type="SMART" id="SM00355">
    <property type="entry name" value="ZnF_C2H2"/>
    <property type="match status" value="2"/>
</dbReference>
<evidence type="ECO:0000256" key="3">
    <source>
        <dbReference type="ARBA" id="ARBA00022782"/>
    </source>
</evidence>
<gene>
    <name evidence="14" type="primary">LOC100649963</name>
</gene>
<protein>
    <submittedName>
        <fullName evidence="14">Longitudinals lacking protein, isoforms N/O/W/X/Y isoform X14</fullName>
    </submittedName>
</protein>
<keyword evidence="9" id="KW-0863">Zinc-finger</keyword>
<dbReference type="AlphaFoldDB" id="A0A9C6S9U3"/>
<evidence type="ECO:0000256" key="1">
    <source>
        <dbReference type="ARBA" id="ARBA00004123"/>
    </source>
</evidence>
<dbReference type="RefSeq" id="XP_048264643.1">
    <property type="nucleotide sequence ID" value="XM_048408686.1"/>
</dbReference>
<feature type="domain" description="C2H2-type" evidence="12">
    <location>
        <begin position="484"/>
        <end position="509"/>
    </location>
</feature>
<comment type="function">
    <text evidence="8">Putative transcription factor required for axon growth and guidance in the central and peripheral nervous systems. Repels CNS axons away from the midline by promoting the expression of the midline repellent sli and its receptor robo.</text>
</comment>
<evidence type="ECO:0000256" key="6">
    <source>
        <dbReference type="ARBA" id="ARBA00023163"/>
    </source>
</evidence>
<sequence length="509" mass="56091">MEDDQQFCLRWNNHQSTLIQNFDTLLESGTLVDCTLAAEGKYLKAHKVVLSACSPYFEGLLSEHYDKHPVFILKDVKFKELKAMMDYMYRGEVNISQDQLAALLKAAESLQIKGLSESKTSGSSKTDSRQQKVVPQTSQPDIPISSSGLTIEKNKVPRQGVSQGPLGDLPEDSASPQIPKGLSSREGSQSPTSRKRKRFRRKSIGDDNSVENHEASNSSDMPQQMGVPALGIAPVADEKSHADPTDSIGRSALMTQLTKPADEMLQLPLEKPEPSDNLIEPKSEYLEDPEESVEDLTLDDDMNDLNEMEQDNNRAGPSHDPSQHPAGIGAWHVTGDRSNAGGVVGSVAGAPGTTDEVFLAAQEAAQAHRDSQERKYSPSAAIEWYYRYQSLYLRLMAESQATEEPGSDGNEYSSKIQRSGNCLNDVVASGKMSENGLDEPSLGGNHANVRDTSSYSCSRCGNAYTRPHSLNRHIRFECGVEPQFECPICHKKSKHKHNLLLHMRTHQKP</sequence>
<dbReference type="GO" id="GO:0045467">
    <property type="term" value="P:R7 cell development"/>
    <property type="evidence" value="ECO:0007669"/>
    <property type="project" value="UniProtKB-ARBA"/>
</dbReference>
<dbReference type="PROSITE" id="PS50097">
    <property type="entry name" value="BTB"/>
    <property type="match status" value="1"/>
</dbReference>
<feature type="compositionally biased region" description="Acidic residues" evidence="10">
    <location>
        <begin position="286"/>
        <end position="310"/>
    </location>
</feature>
<dbReference type="GO" id="GO:0008270">
    <property type="term" value="F:zinc ion binding"/>
    <property type="evidence" value="ECO:0007669"/>
    <property type="project" value="UniProtKB-KW"/>
</dbReference>
<dbReference type="GO" id="GO:0006357">
    <property type="term" value="P:regulation of transcription by RNA polymerase II"/>
    <property type="evidence" value="ECO:0007669"/>
    <property type="project" value="TreeGrafter"/>
</dbReference>
<dbReference type="PANTHER" id="PTHR23110:SF111">
    <property type="entry name" value="LONGITUDINALS LACKING PROTEIN, ISOFORMS F_I_K_T"/>
    <property type="match status" value="1"/>
</dbReference>
<feature type="region of interest" description="Disordered" evidence="10">
    <location>
        <begin position="115"/>
        <end position="226"/>
    </location>
</feature>
<dbReference type="GO" id="GO:0005634">
    <property type="term" value="C:nucleus"/>
    <property type="evidence" value="ECO:0007669"/>
    <property type="project" value="UniProtKB-SubCell"/>
</dbReference>
<evidence type="ECO:0000313" key="13">
    <source>
        <dbReference type="Proteomes" id="UP000835206"/>
    </source>
</evidence>
<dbReference type="GO" id="GO:0008406">
    <property type="term" value="P:gonad development"/>
    <property type="evidence" value="ECO:0007669"/>
    <property type="project" value="UniProtKB-ARBA"/>
</dbReference>
<keyword evidence="13" id="KW-1185">Reference proteome</keyword>
<dbReference type="GO" id="GO:0007526">
    <property type="term" value="P:larval somatic muscle development"/>
    <property type="evidence" value="ECO:0007669"/>
    <property type="project" value="UniProtKB-ARBA"/>
</dbReference>
<dbReference type="InterPro" id="IPR011333">
    <property type="entry name" value="SKP1/BTB/POZ_sf"/>
</dbReference>
<evidence type="ECO:0000256" key="9">
    <source>
        <dbReference type="PROSITE-ProRule" id="PRU00042"/>
    </source>
</evidence>